<name>A0A0F9QF61_9ZZZZ</name>
<sequence length="84" mass="9593">ELYPCLASQKDPTNYKLLWDEAFADIRFKRLLSRRKGLLIGEAPSGGGHACAWDGTIVFDPNGRSYKLDKFKTRECWLLNITSE</sequence>
<feature type="non-terminal residue" evidence="1">
    <location>
        <position position="1"/>
    </location>
</feature>
<organism evidence="1">
    <name type="scientific">marine sediment metagenome</name>
    <dbReference type="NCBI Taxonomy" id="412755"/>
    <lineage>
        <taxon>unclassified sequences</taxon>
        <taxon>metagenomes</taxon>
        <taxon>ecological metagenomes</taxon>
    </lineage>
</organism>
<reference evidence="1" key="1">
    <citation type="journal article" date="2015" name="Nature">
        <title>Complex archaea that bridge the gap between prokaryotes and eukaryotes.</title>
        <authorList>
            <person name="Spang A."/>
            <person name="Saw J.H."/>
            <person name="Jorgensen S.L."/>
            <person name="Zaremba-Niedzwiedzka K."/>
            <person name="Martijn J."/>
            <person name="Lind A.E."/>
            <person name="van Eijk R."/>
            <person name="Schleper C."/>
            <person name="Guy L."/>
            <person name="Ettema T.J."/>
        </authorList>
    </citation>
    <scope>NUCLEOTIDE SEQUENCE</scope>
</reference>
<evidence type="ECO:0000313" key="1">
    <source>
        <dbReference type="EMBL" id="KKN35642.1"/>
    </source>
</evidence>
<gene>
    <name evidence="1" type="ORF">LCGC14_0781390</name>
</gene>
<comment type="caution">
    <text evidence="1">The sequence shown here is derived from an EMBL/GenBank/DDBJ whole genome shotgun (WGS) entry which is preliminary data.</text>
</comment>
<proteinExistence type="predicted"/>
<accession>A0A0F9QF61</accession>
<dbReference type="EMBL" id="LAZR01002023">
    <property type="protein sequence ID" value="KKN35642.1"/>
    <property type="molecule type" value="Genomic_DNA"/>
</dbReference>
<dbReference type="AlphaFoldDB" id="A0A0F9QF61"/>
<protein>
    <submittedName>
        <fullName evidence="1">Uncharacterized protein</fullName>
    </submittedName>
</protein>